<reference evidence="2 3" key="1">
    <citation type="submission" date="2015-11" db="EMBL/GenBank/DDBJ databases">
        <title>Genome Sequence of Bacillus simplex strain VanAntwerpen2.</title>
        <authorList>
            <person name="Couger M.B."/>
        </authorList>
    </citation>
    <scope>NUCLEOTIDE SEQUENCE [LARGE SCALE GENOMIC DNA]</scope>
    <source>
        <strain evidence="2 3">VanAntwerpen02</strain>
    </source>
</reference>
<evidence type="ECO:0000313" key="3">
    <source>
        <dbReference type="Proteomes" id="UP000064189"/>
    </source>
</evidence>
<keyword evidence="1" id="KW-1133">Transmembrane helix</keyword>
<sequence length="83" mass="9390">MNIDIGFLFLILLSMTGLIFSIRYTKEQDKEKTEVISGAGILGNFMYLLMNLLPFKVRKAIYIMVCLLLVLLFSIGLGELAKE</sequence>
<keyword evidence="1" id="KW-0472">Membrane</keyword>
<gene>
    <name evidence="2" type="ORF">AS888_05335</name>
</gene>
<feature type="transmembrane region" description="Helical" evidence="1">
    <location>
        <begin position="61"/>
        <end position="81"/>
    </location>
</feature>
<name>A0A109N1S2_9BACI</name>
<dbReference type="RefSeq" id="WP_061140910.1">
    <property type="nucleotide sequence ID" value="NZ_LNNH01000010.1"/>
</dbReference>
<organism evidence="2 3">
    <name type="scientific">Peribacillus simplex</name>
    <dbReference type="NCBI Taxonomy" id="1478"/>
    <lineage>
        <taxon>Bacteria</taxon>
        <taxon>Bacillati</taxon>
        <taxon>Bacillota</taxon>
        <taxon>Bacilli</taxon>
        <taxon>Bacillales</taxon>
        <taxon>Bacillaceae</taxon>
        <taxon>Peribacillus</taxon>
    </lineage>
</organism>
<feature type="transmembrane region" description="Helical" evidence="1">
    <location>
        <begin position="6"/>
        <end position="24"/>
    </location>
</feature>
<protein>
    <submittedName>
        <fullName evidence="2">Uncharacterized protein</fullName>
    </submittedName>
</protein>
<comment type="caution">
    <text evidence="2">The sequence shown here is derived from an EMBL/GenBank/DDBJ whole genome shotgun (WGS) entry which is preliminary data.</text>
</comment>
<dbReference type="AlphaFoldDB" id="A0A109N1S2"/>
<proteinExistence type="predicted"/>
<dbReference type="Proteomes" id="UP000064189">
    <property type="component" value="Unassembled WGS sequence"/>
</dbReference>
<accession>A0A109N1S2</accession>
<dbReference type="EMBL" id="LNNH01000010">
    <property type="protein sequence ID" value="KWW21910.1"/>
    <property type="molecule type" value="Genomic_DNA"/>
</dbReference>
<feature type="transmembrane region" description="Helical" evidence="1">
    <location>
        <begin position="36"/>
        <end position="55"/>
    </location>
</feature>
<evidence type="ECO:0000256" key="1">
    <source>
        <dbReference type="SAM" id="Phobius"/>
    </source>
</evidence>
<keyword evidence="1" id="KW-0812">Transmembrane</keyword>
<keyword evidence="3" id="KW-1185">Reference proteome</keyword>
<evidence type="ECO:0000313" key="2">
    <source>
        <dbReference type="EMBL" id="KWW21910.1"/>
    </source>
</evidence>